<keyword evidence="4" id="KW-1185">Reference proteome</keyword>
<accession>A0ABR3ACD8</accession>
<dbReference type="PROSITE" id="PS50097">
    <property type="entry name" value="BTB"/>
    <property type="match status" value="1"/>
</dbReference>
<evidence type="ECO:0000256" key="1">
    <source>
        <dbReference type="SAM" id="MobiDB-lite"/>
    </source>
</evidence>
<dbReference type="SUPFAM" id="SSF54695">
    <property type="entry name" value="POZ domain"/>
    <property type="match status" value="1"/>
</dbReference>
<feature type="region of interest" description="Disordered" evidence="1">
    <location>
        <begin position="1"/>
        <end position="88"/>
    </location>
</feature>
<feature type="compositionally biased region" description="Polar residues" evidence="1">
    <location>
        <begin position="167"/>
        <end position="180"/>
    </location>
</feature>
<gene>
    <name evidence="3" type="ORF">AAF712_001809</name>
</gene>
<feature type="region of interest" description="Disordered" evidence="1">
    <location>
        <begin position="674"/>
        <end position="697"/>
    </location>
</feature>
<name>A0ABR3ACD8_9AGAR</name>
<feature type="domain" description="BTB" evidence="2">
    <location>
        <begin position="358"/>
        <end position="417"/>
    </location>
</feature>
<feature type="compositionally biased region" description="Polar residues" evidence="1">
    <location>
        <begin position="688"/>
        <end position="697"/>
    </location>
</feature>
<feature type="compositionally biased region" description="Basic and acidic residues" evidence="1">
    <location>
        <begin position="301"/>
        <end position="311"/>
    </location>
</feature>
<evidence type="ECO:0000259" key="2">
    <source>
        <dbReference type="PROSITE" id="PS50097"/>
    </source>
</evidence>
<dbReference type="SMART" id="SM00225">
    <property type="entry name" value="BTB"/>
    <property type="match status" value="1"/>
</dbReference>
<reference evidence="3 4" key="1">
    <citation type="submission" date="2024-05" db="EMBL/GenBank/DDBJ databases">
        <title>A draft genome resource for the thread blight pathogen Marasmius tenuissimus strain MS-2.</title>
        <authorList>
            <person name="Yulfo-Soto G.E."/>
            <person name="Baruah I.K."/>
            <person name="Amoako-Attah I."/>
            <person name="Bukari Y."/>
            <person name="Meinhardt L.W."/>
            <person name="Bailey B.A."/>
            <person name="Cohen S.P."/>
        </authorList>
    </citation>
    <scope>NUCLEOTIDE SEQUENCE [LARGE SCALE GENOMIC DNA]</scope>
    <source>
        <strain evidence="3 4">MS-2</strain>
    </source>
</reference>
<dbReference type="InterPro" id="IPR011333">
    <property type="entry name" value="SKP1/BTB/POZ_sf"/>
</dbReference>
<feature type="compositionally biased region" description="Polar residues" evidence="1">
    <location>
        <begin position="530"/>
        <end position="540"/>
    </location>
</feature>
<dbReference type="EMBL" id="JBBXMP010000004">
    <property type="protein sequence ID" value="KAL0071243.1"/>
    <property type="molecule type" value="Genomic_DNA"/>
</dbReference>
<feature type="compositionally biased region" description="Polar residues" evidence="1">
    <location>
        <begin position="312"/>
        <end position="326"/>
    </location>
</feature>
<evidence type="ECO:0000313" key="3">
    <source>
        <dbReference type="EMBL" id="KAL0071243.1"/>
    </source>
</evidence>
<protein>
    <recommendedName>
        <fullName evidence="2">BTB domain-containing protein</fullName>
    </recommendedName>
</protein>
<dbReference type="Proteomes" id="UP001437256">
    <property type="component" value="Unassembled WGS sequence"/>
</dbReference>
<feature type="region of interest" description="Disordered" evidence="1">
    <location>
        <begin position="286"/>
        <end position="326"/>
    </location>
</feature>
<feature type="region of interest" description="Disordered" evidence="1">
    <location>
        <begin position="165"/>
        <end position="206"/>
    </location>
</feature>
<evidence type="ECO:0000313" key="4">
    <source>
        <dbReference type="Proteomes" id="UP001437256"/>
    </source>
</evidence>
<comment type="caution">
    <text evidence="3">The sequence shown here is derived from an EMBL/GenBank/DDBJ whole genome shotgun (WGS) entry which is preliminary data.</text>
</comment>
<feature type="compositionally biased region" description="Polar residues" evidence="1">
    <location>
        <begin position="575"/>
        <end position="585"/>
    </location>
</feature>
<feature type="region of interest" description="Disordered" evidence="1">
    <location>
        <begin position="530"/>
        <end position="607"/>
    </location>
</feature>
<proteinExistence type="predicted"/>
<dbReference type="CDD" id="cd18186">
    <property type="entry name" value="BTB_POZ_ZBTB_KLHL-like"/>
    <property type="match status" value="1"/>
</dbReference>
<dbReference type="Pfam" id="PF00651">
    <property type="entry name" value="BTB"/>
    <property type="match status" value="1"/>
</dbReference>
<dbReference type="Gene3D" id="3.30.710.10">
    <property type="entry name" value="Potassium Channel Kv1.1, Chain A"/>
    <property type="match status" value="1"/>
</dbReference>
<organism evidence="3 4">
    <name type="scientific">Marasmius tenuissimus</name>
    <dbReference type="NCBI Taxonomy" id="585030"/>
    <lineage>
        <taxon>Eukaryota</taxon>
        <taxon>Fungi</taxon>
        <taxon>Dikarya</taxon>
        <taxon>Basidiomycota</taxon>
        <taxon>Agaricomycotina</taxon>
        <taxon>Agaricomycetes</taxon>
        <taxon>Agaricomycetidae</taxon>
        <taxon>Agaricales</taxon>
        <taxon>Marasmiineae</taxon>
        <taxon>Marasmiaceae</taxon>
        <taxon>Marasmius</taxon>
    </lineage>
</organism>
<dbReference type="InterPro" id="IPR000210">
    <property type="entry name" value="BTB/POZ_dom"/>
</dbReference>
<feature type="compositionally biased region" description="Polar residues" evidence="1">
    <location>
        <begin position="27"/>
        <end position="65"/>
    </location>
</feature>
<sequence length="721" mass="79592">MHPARDDYFSQSESHSQAAGPIPDSLTRPSGSYFETTSSTHNGSQSNGNMPQRWTHSATVHTTSDSAEDISLPPTPHPLTPTPTSSSLESALLHPFAGQRVIASSSFSSSPSTGGLDDTDSEFLSPLVLQTPAQLSHLLHDDESTAPSSLHVAIFNRTAPQPILPFSSRSVLGDTTPTQPRHSRRQSESNADYTLAPPPPPYRSLPTASIATTARATPISTPLIARQGTGDEDYRSSSFLYSPRRCICQEQAAGSVPVVVQSLCPVHSHRNLRPFRSVLAQEGSSLTSSVGAAHISHRRENRNGQPRERAPHTTNLSTSSPGGFRNAANQRLQHSIPVPREDRLPSIDAHHKYDFEDATASFLVGNVRFNVHRYFLRRDSPHFRSLLDEAPNGPNGCYMVPGLDDPAAFETLLNFYYEMCDCDSEPLDSQKLFALLTIASKYGFANVERFAMGRFESVRSRRDIPAAMVLHWARELQINHWLRDAYTELCERHEPLSAEEGKWIGIEETVSIAQAREHLAARRTELLMNSRNHNTPSSGSAPHRVPSSPLHTQRVDQPPVEELARNGLRRRPSMMSITQPASPSEPTATLPPQSPPPVVEDSTNTELPRRVSASFLRSVQTHRAHDMSADENEDGTLVNVQPEEIARYSGAISRHELSPPPSISLEQPTPAYAHAQPLEDGNDHPFGTPQQNSSDNLSKVLQWRWQTEVHAEVDHILLTKR</sequence>